<dbReference type="EMBL" id="JAATJU010025695">
    <property type="protein sequence ID" value="KAH0502903.1"/>
    <property type="molecule type" value="Genomic_DNA"/>
</dbReference>
<feature type="transmembrane region" description="Helical" evidence="11">
    <location>
        <begin position="497"/>
        <end position="515"/>
    </location>
</feature>
<gene>
    <name evidence="12" type="ORF">LTLLF_189895</name>
</gene>
<keyword evidence="10" id="KW-0739">Sodium transport</keyword>
<comment type="subcellular location">
    <subcellularLocation>
        <location evidence="1">Membrane</location>
        <topology evidence="1">Multi-pass membrane protein</topology>
    </subcellularLocation>
</comment>
<feature type="transmembrane region" description="Helical" evidence="11">
    <location>
        <begin position="42"/>
        <end position="69"/>
    </location>
</feature>
<feature type="transmembrane region" description="Helical" evidence="11">
    <location>
        <begin position="81"/>
        <end position="99"/>
    </location>
</feature>
<keyword evidence="8" id="KW-0406">Ion transport</keyword>
<evidence type="ECO:0000256" key="2">
    <source>
        <dbReference type="ARBA" id="ARBA00006772"/>
    </source>
</evidence>
<dbReference type="GO" id="GO:0005886">
    <property type="term" value="C:plasma membrane"/>
    <property type="evidence" value="ECO:0007669"/>
    <property type="project" value="TreeGrafter"/>
</dbReference>
<feature type="transmembrane region" description="Helical" evidence="11">
    <location>
        <begin position="378"/>
        <end position="395"/>
    </location>
</feature>
<dbReference type="Proteomes" id="UP000710432">
    <property type="component" value="Unassembled WGS sequence"/>
</dbReference>
<dbReference type="PROSITE" id="PS01271">
    <property type="entry name" value="NA_SULFATE"/>
    <property type="match status" value="1"/>
</dbReference>
<keyword evidence="3" id="KW-0813">Transport</keyword>
<comment type="caution">
    <text evidence="12">The sequence shown here is derived from an EMBL/GenBank/DDBJ whole genome shotgun (WGS) entry which is preliminary data.</text>
</comment>
<keyword evidence="4 11" id="KW-0812">Transmembrane</keyword>
<feature type="transmembrane region" description="Helical" evidence="11">
    <location>
        <begin position="119"/>
        <end position="138"/>
    </location>
</feature>
<evidence type="ECO:0000256" key="6">
    <source>
        <dbReference type="ARBA" id="ARBA00022989"/>
    </source>
</evidence>
<keyword evidence="5" id="KW-0769">Symport</keyword>
<evidence type="ECO:0000256" key="5">
    <source>
        <dbReference type="ARBA" id="ARBA00022847"/>
    </source>
</evidence>
<dbReference type="PANTHER" id="PTHR10283">
    <property type="entry name" value="SOLUTE CARRIER FAMILY 13 MEMBER"/>
    <property type="match status" value="1"/>
</dbReference>
<protein>
    <submittedName>
        <fullName evidence="12">Solute carrier family 13 member 1</fullName>
    </submittedName>
</protein>
<comment type="similarity">
    <text evidence="2">Belongs to the SLC13A/DASS transporter (TC 2.A.47) family. NADC subfamily.</text>
</comment>
<evidence type="ECO:0000256" key="9">
    <source>
        <dbReference type="ARBA" id="ARBA00023136"/>
    </source>
</evidence>
<feature type="transmembrane region" description="Helical" evidence="11">
    <location>
        <begin position="281"/>
        <end position="303"/>
    </location>
</feature>
<evidence type="ECO:0000256" key="7">
    <source>
        <dbReference type="ARBA" id="ARBA00023053"/>
    </source>
</evidence>
<evidence type="ECO:0000256" key="10">
    <source>
        <dbReference type="ARBA" id="ARBA00023201"/>
    </source>
</evidence>
<evidence type="ECO:0000256" key="11">
    <source>
        <dbReference type="SAM" id="Phobius"/>
    </source>
</evidence>
<organism evidence="12 13">
    <name type="scientific">Microtus ochrogaster</name>
    <name type="common">Prairie vole</name>
    <dbReference type="NCBI Taxonomy" id="79684"/>
    <lineage>
        <taxon>Eukaryota</taxon>
        <taxon>Metazoa</taxon>
        <taxon>Chordata</taxon>
        <taxon>Craniata</taxon>
        <taxon>Vertebrata</taxon>
        <taxon>Euteleostomi</taxon>
        <taxon>Mammalia</taxon>
        <taxon>Eutheria</taxon>
        <taxon>Euarchontoglires</taxon>
        <taxon>Glires</taxon>
        <taxon>Rodentia</taxon>
        <taxon>Myomorpha</taxon>
        <taxon>Muroidea</taxon>
        <taxon>Cricetidae</taxon>
        <taxon>Arvicolinae</taxon>
        <taxon>Microtus</taxon>
    </lineage>
</organism>
<dbReference type="GO" id="GO:0015382">
    <property type="term" value="F:sodium:sulfate symporter activity"/>
    <property type="evidence" value="ECO:0007669"/>
    <property type="project" value="TreeGrafter"/>
</dbReference>
<evidence type="ECO:0000313" key="12">
    <source>
        <dbReference type="EMBL" id="KAH0502903.1"/>
    </source>
</evidence>
<name>A0A8J6G3A5_MICOH</name>
<evidence type="ECO:0000256" key="1">
    <source>
        <dbReference type="ARBA" id="ARBA00004141"/>
    </source>
</evidence>
<evidence type="ECO:0000313" key="13">
    <source>
        <dbReference type="Proteomes" id="UP000710432"/>
    </source>
</evidence>
<dbReference type="InterPro" id="IPR031312">
    <property type="entry name" value="Na/sul_symport_CS"/>
</dbReference>
<dbReference type="PANTHER" id="PTHR10283:SF65">
    <property type="entry name" value="SOLUTE CARRIER FAMILY 13 MEMBER 1"/>
    <property type="match status" value="1"/>
</dbReference>
<dbReference type="InterPro" id="IPR001898">
    <property type="entry name" value="SLC13A/DASS"/>
</dbReference>
<feature type="transmembrane region" description="Helical" evidence="11">
    <location>
        <begin position="339"/>
        <end position="358"/>
    </location>
</feature>
<dbReference type="AlphaFoldDB" id="A0A8J6G3A5"/>
<dbReference type="Pfam" id="PF00939">
    <property type="entry name" value="Na_sulph_symp"/>
    <property type="match status" value="2"/>
</dbReference>
<proteinExistence type="inferred from homology"/>
<sequence length="537" mass="59941">MKLLNYVLVYRRFLLVILCVLLLLPLPLVVRTKEAECAYVLFVVAIFWVTEALPLSVTALLPGLMFPMFGIMSSTHVASSYFKDFHLLLIGVICLATSIEKWNLHKRIALRMVMMVGVNPAWLTLGFMSSTAFLSMWLSNTSTAAMVMPIVEAVAQQIISAEAEAEATQMTYFNESAAHGLEVDDASERRDAPLLQAEARALLSEAHAMKLRPRMDNRVTGIAYRSKRDHMMCKLMCLSITYSSTIGGLTTITGTSTNLIFSEHFNTRYPECRCLNFGSWFLLSFPVAVILLLLSWIWLQWLFLGFNFKEMFKCGKIKTPKEKACAEVIKQEYEKLGPIKYQEIVTLVIFLVMALLWFSRDPGFVTGWSALFSEHSGYVTDSTVALVAGILFFLIPAKKLTKTTSSGEIVAFDFSPLITWKEFQSFMPWDIAILVGGGFALADGCQAEAIHVNPLHILLPSTLCTSFAFLLPVANPPNAIVFSYGHLKVIDMVKAGLGVNILGVAVVMLGMFTWIESMFNLNEYPAWAPNFVNQTMP</sequence>
<reference evidence="12" key="1">
    <citation type="submission" date="2020-03" db="EMBL/GenBank/DDBJ databases">
        <title>Studies in the Genomics of Life Span.</title>
        <authorList>
            <person name="Glass D."/>
        </authorList>
    </citation>
    <scope>NUCLEOTIDE SEQUENCE</scope>
    <source>
        <strain evidence="12">LTLLF</strain>
        <tissue evidence="12">Muscle</tissue>
    </source>
</reference>
<keyword evidence="7" id="KW-0915">Sodium</keyword>
<accession>A0A8J6G3A5</accession>
<feature type="transmembrane region" description="Helical" evidence="11">
    <location>
        <begin position="235"/>
        <end position="261"/>
    </location>
</feature>
<evidence type="ECO:0000256" key="4">
    <source>
        <dbReference type="ARBA" id="ARBA00022692"/>
    </source>
</evidence>
<keyword evidence="6 11" id="KW-1133">Transmembrane helix</keyword>
<evidence type="ECO:0000256" key="8">
    <source>
        <dbReference type="ARBA" id="ARBA00023065"/>
    </source>
</evidence>
<evidence type="ECO:0000256" key="3">
    <source>
        <dbReference type="ARBA" id="ARBA00022448"/>
    </source>
</evidence>
<keyword evidence="9 11" id="KW-0472">Membrane</keyword>